<evidence type="ECO:0000313" key="2">
    <source>
        <dbReference type="Proteomes" id="UP000054279"/>
    </source>
</evidence>
<proteinExistence type="predicted"/>
<evidence type="ECO:0000313" key="1">
    <source>
        <dbReference type="EMBL" id="KIJ38040.1"/>
    </source>
</evidence>
<sequence>MAGYGWLANHLVDFGSAARLKIAKPIHFTTAVLRQEIVNAIESIIAGCASNANVEFALCKQIYKVTTASMIPVCQRLRVLSFVSGGTLAAAWIRRWTAWSLLGGKIDDPEATWGDYPPLDVSENLFDKTEPGTVKFIDKATAAFLERICKSLERLMGRIVDTRAAHLERTFAEDSMNRLHKRPYISAMRPSKACAQRRARWINI</sequence>
<keyword evidence="2" id="KW-1185">Reference proteome</keyword>
<dbReference type="OrthoDB" id="5599613at2759"/>
<name>A0A0C9VK14_SPHS4</name>
<organism evidence="1 2">
    <name type="scientific">Sphaerobolus stellatus (strain SS14)</name>
    <dbReference type="NCBI Taxonomy" id="990650"/>
    <lineage>
        <taxon>Eukaryota</taxon>
        <taxon>Fungi</taxon>
        <taxon>Dikarya</taxon>
        <taxon>Basidiomycota</taxon>
        <taxon>Agaricomycotina</taxon>
        <taxon>Agaricomycetes</taxon>
        <taxon>Phallomycetidae</taxon>
        <taxon>Geastrales</taxon>
        <taxon>Sphaerobolaceae</taxon>
        <taxon>Sphaerobolus</taxon>
    </lineage>
</organism>
<gene>
    <name evidence="1" type="ORF">M422DRAFT_259440</name>
</gene>
<accession>A0A0C9VK14</accession>
<reference evidence="1 2" key="1">
    <citation type="submission" date="2014-06" db="EMBL/GenBank/DDBJ databases">
        <title>Evolutionary Origins and Diversification of the Mycorrhizal Mutualists.</title>
        <authorList>
            <consortium name="DOE Joint Genome Institute"/>
            <consortium name="Mycorrhizal Genomics Consortium"/>
            <person name="Kohler A."/>
            <person name="Kuo A."/>
            <person name="Nagy L.G."/>
            <person name="Floudas D."/>
            <person name="Copeland A."/>
            <person name="Barry K.W."/>
            <person name="Cichocki N."/>
            <person name="Veneault-Fourrey C."/>
            <person name="LaButti K."/>
            <person name="Lindquist E.A."/>
            <person name="Lipzen A."/>
            <person name="Lundell T."/>
            <person name="Morin E."/>
            <person name="Murat C."/>
            <person name="Riley R."/>
            <person name="Ohm R."/>
            <person name="Sun H."/>
            <person name="Tunlid A."/>
            <person name="Henrissat B."/>
            <person name="Grigoriev I.V."/>
            <person name="Hibbett D.S."/>
            <person name="Martin F."/>
        </authorList>
    </citation>
    <scope>NUCLEOTIDE SEQUENCE [LARGE SCALE GENOMIC DNA]</scope>
    <source>
        <strain evidence="1 2">SS14</strain>
    </source>
</reference>
<protein>
    <submittedName>
        <fullName evidence="1">Uncharacterized protein</fullName>
    </submittedName>
</protein>
<dbReference type="AlphaFoldDB" id="A0A0C9VK14"/>
<dbReference type="HOGENOM" id="CLU_1344014_0_0_1"/>
<dbReference type="EMBL" id="KN837164">
    <property type="protein sequence ID" value="KIJ38040.1"/>
    <property type="molecule type" value="Genomic_DNA"/>
</dbReference>
<dbReference type="Proteomes" id="UP000054279">
    <property type="component" value="Unassembled WGS sequence"/>
</dbReference>